<organism evidence="1 2">
    <name type="scientific">Cricetulus griseus</name>
    <name type="common">Chinese hamster</name>
    <name type="synonym">Cricetulus barabensis griseus</name>
    <dbReference type="NCBI Taxonomy" id="10029"/>
    <lineage>
        <taxon>Eukaryota</taxon>
        <taxon>Metazoa</taxon>
        <taxon>Chordata</taxon>
        <taxon>Craniata</taxon>
        <taxon>Vertebrata</taxon>
        <taxon>Euteleostomi</taxon>
        <taxon>Mammalia</taxon>
        <taxon>Eutheria</taxon>
        <taxon>Euarchontoglires</taxon>
        <taxon>Glires</taxon>
        <taxon>Rodentia</taxon>
        <taxon>Myomorpha</taxon>
        <taxon>Muroidea</taxon>
        <taxon>Cricetidae</taxon>
        <taxon>Cricetinae</taxon>
        <taxon>Cricetulus</taxon>
    </lineage>
</organism>
<reference evidence="2" key="1">
    <citation type="journal article" date="2011" name="Nat. Biotechnol.">
        <title>The genomic sequence of the Chinese hamster ovary (CHO)-K1 cell line.</title>
        <authorList>
            <person name="Xu X."/>
            <person name="Nagarajan H."/>
            <person name="Lewis N.E."/>
            <person name="Pan S."/>
            <person name="Cai Z."/>
            <person name="Liu X."/>
            <person name="Chen W."/>
            <person name="Xie M."/>
            <person name="Wang W."/>
            <person name="Hammond S."/>
            <person name="Andersen M.R."/>
            <person name="Neff N."/>
            <person name="Passarelli B."/>
            <person name="Koh W."/>
            <person name="Fan H.C."/>
            <person name="Wang J."/>
            <person name="Gui Y."/>
            <person name="Lee K.H."/>
            <person name="Betenbaugh M.J."/>
            <person name="Quake S.R."/>
            <person name="Famili I."/>
            <person name="Palsson B.O."/>
            <person name="Wang J."/>
        </authorList>
    </citation>
    <scope>NUCLEOTIDE SEQUENCE [LARGE SCALE GENOMIC DNA]</scope>
    <source>
        <strain evidence="2">CHO K1 cell line</strain>
    </source>
</reference>
<name>G3IGD0_CRIGR</name>
<accession>G3IGD0</accession>
<evidence type="ECO:0000313" key="2">
    <source>
        <dbReference type="Proteomes" id="UP000001075"/>
    </source>
</evidence>
<gene>
    <name evidence="1" type="ORF">I79_022814</name>
</gene>
<evidence type="ECO:0000313" key="1">
    <source>
        <dbReference type="EMBL" id="EGW11220.1"/>
    </source>
</evidence>
<protein>
    <submittedName>
        <fullName evidence="1">Uncharacterized protein</fullName>
    </submittedName>
</protein>
<dbReference type="AlphaFoldDB" id="G3IGD0"/>
<dbReference type="InParanoid" id="G3IGD0"/>
<proteinExistence type="predicted"/>
<sequence length="114" mass="13483">MNVVEKSKLHADRRELGTKKDHITLLYTKIVQRFKHFQSCNSNKDQNDFYKGMMGTQLKTWTYLSSPNHRCRCIIHPIPPNSCMHYQAGTPIIPLNYYPGLFNYLTYKPFHLTF</sequence>
<dbReference type="EMBL" id="JH002545">
    <property type="protein sequence ID" value="EGW11220.1"/>
    <property type="molecule type" value="Genomic_DNA"/>
</dbReference>
<dbReference type="Proteomes" id="UP000001075">
    <property type="component" value="Unassembled WGS sequence"/>
</dbReference>